<reference evidence="1" key="1">
    <citation type="submission" date="2009-09" db="EMBL/GenBank/DDBJ databases">
        <authorList>
            <person name="Weinstock G."/>
            <person name="Sodergren E."/>
            <person name="Clifton S."/>
            <person name="Fulton L."/>
            <person name="Fulton B."/>
            <person name="Courtney L."/>
            <person name="Fronick C."/>
            <person name="Harrison M."/>
            <person name="Strong C."/>
            <person name="Farmer C."/>
            <person name="Delahaunty K."/>
            <person name="Markovic C."/>
            <person name="Hall O."/>
            <person name="Minx P."/>
            <person name="Tomlinson C."/>
            <person name="Mitreva M."/>
            <person name="Nelson J."/>
            <person name="Hou S."/>
            <person name="Wollam A."/>
            <person name="Pepin K.H."/>
            <person name="Johnson M."/>
            <person name="Bhonagiri V."/>
            <person name="Nash W.E."/>
            <person name="Warren W."/>
            <person name="Chinwalla A."/>
            <person name="Mardis E.R."/>
            <person name="Wilson R.K."/>
        </authorList>
    </citation>
    <scope>NUCLEOTIDE SEQUENCE [LARGE SCALE GENOMIC DNA]</scope>
    <source>
        <strain evidence="1">DSM 20583</strain>
    </source>
</reference>
<organism evidence="1 2">
    <name type="scientific">Blautia hansenii DSM 20583</name>
    <dbReference type="NCBI Taxonomy" id="537007"/>
    <lineage>
        <taxon>Bacteria</taxon>
        <taxon>Bacillati</taxon>
        <taxon>Bacillota</taxon>
        <taxon>Clostridia</taxon>
        <taxon>Lachnospirales</taxon>
        <taxon>Lachnospiraceae</taxon>
        <taxon>Blautia</taxon>
    </lineage>
</organism>
<accession>C9L7W9</accession>
<sequence length="330" mass="37299">MAYSLDDLLNPQVSKVTRSTDNLIITTYGARGQGKTPVATKMEKPFYFAFGKSGLSGINNVDFQPVNSWSDFKSLVKLFSNKKNYEQLHEKYHTLVLDEMEILYKYCEQYVASTEGVRKIKEGNGGYGLWGDLKDEWENEIMKIIGSGFCVMFILHACADDTGKIMPVGDLKRMLPIILNHSDIIGYVRGNGSDPETGKPIHSSLMLSDTDEYFARTRNEYFVPYIEDYTAENLVNAYYDALDRQEKAEGTSTVTKEEGDKMYEKQRITFDELMGKVAECIEKMCNAKRDEEVVDIVEKTLGKGGKVSQCTAKQYEAVEVILNDLEEALA</sequence>
<comment type="caution">
    <text evidence="1">The sequence shown here is derived from an EMBL/GenBank/DDBJ whole genome shotgun (WGS) entry which is preliminary data.</text>
</comment>
<gene>
    <name evidence="1" type="ORF">BLAHAN_05492</name>
</gene>
<protein>
    <submittedName>
        <fullName evidence="1">Uncharacterized protein</fullName>
    </submittedName>
</protein>
<dbReference type="EMBL" id="ABYU02000016">
    <property type="protein sequence ID" value="EEX21864.1"/>
    <property type="molecule type" value="Genomic_DNA"/>
</dbReference>
<dbReference type="KEGG" id="bhan:CGC63_09285"/>
<dbReference type="HOGENOM" id="CLU_863077_0_0_9"/>
<evidence type="ECO:0000313" key="2">
    <source>
        <dbReference type="Proteomes" id="UP000003755"/>
    </source>
</evidence>
<dbReference type="AlphaFoldDB" id="C9L7W9"/>
<dbReference type="RefSeq" id="WP_003020713.1">
    <property type="nucleotide sequence ID" value="NZ_CP022413.2"/>
</dbReference>
<keyword evidence="2" id="KW-1185">Reference proteome</keyword>
<dbReference type="Proteomes" id="UP000003755">
    <property type="component" value="Unassembled WGS sequence"/>
</dbReference>
<evidence type="ECO:0000313" key="1">
    <source>
        <dbReference type="EMBL" id="EEX21864.1"/>
    </source>
</evidence>
<dbReference type="STRING" id="537007.BLAHAN_05492"/>
<proteinExistence type="predicted"/>
<name>C9L7W9_BLAHA</name>
<dbReference type="Pfam" id="PF13479">
    <property type="entry name" value="AAA_24"/>
    <property type="match status" value="1"/>
</dbReference>
<dbReference type="eggNOG" id="COG2887">
    <property type="taxonomic scope" value="Bacteria"/>
</dbReference>